<sequence>MHIFKYNLFATDNKIMVPLTPDPCGPRTELYIWGFAGGLYEKDGVVINPEFAVENGCQFFGNASFLSPRIDVECGDHLFITLVNLGMKYRPDLPDVHSIHIHGGHVATQLDGVPETSFGVPMQMGDGMMMPKCAMPDPSVDPDQAITYYFVPEHPGTYFYHCHQEAAEHVQMGMYGALIVYPSMEHLKDAGVHIPHGYTNRNFAYADKYTFFDKEYVLLLSDIDQIWHQSVLEGKKFCPADFKPTVWLVNGRSFPDTLLPTEVPDSIGAYSIPPGYESYVHVKTGEKFLIRLINMGYQAIPWHIHGWHFRIIGKDAHPMPANPKDKNSQMGFTQLIGSGESYDLLITADNKKPLYGEYISQGFPDSINSLMEQVKKAEIASGEQLWQNIPQEGTFTGDCLYQKLFSFFNYGQEPNQFFPQFYIMHNHDDYKATTPKDLANPESEDQCLYPGGQLCFMQIDAPDLDPCKCEDQCYKTEQK</sequence>
<evidence type="ECO:0000313" key="5">
    <source>
        <dbReference type="EMBL" id="XFO67629.1"/>
    </source>
</evidence>
<keyword evidence="3" id="KW-0186">Copper</keyword>
<dbReference type="Gene3D" id="2.60.40.420">
    <property type="entry name" value="Cupredoxins - blue copper proteins"/>
    <property type="match status" value="1"/>
</dbReference>
<accession>A0ABZ3IPJ3</accession>
<dbReference type="PANTHER" id="PTHR11709:SF394">
    <property type="entry name" value="FI03373P-RELATED"/>
    <property type="match status" value="1"/>
</dbReference>
<name>A0ABZ3IPJ3_9FIRM</name>
<gene>
    <name evidence="5" type="ORF">SPSIL_038480</name>
</gene>
<dbReference type="InterPro" id="IPR008972">
    <property type="entry name" value="Cupredoxin"/>
</dbReference>
<dbReference type="InterPro" id="IPR045087">
    <property type="entry name" value="Cu-oxidase_fam"/>
</dbReference>
<dbReference type="Pfam" id="PF07731">
    <property type="entry name" value="Cu-oxidase_2"/>
    <property type="match status" value="1"/>
</dbReference>
<dbReference type="InterPro" id="IPR011706">
    <property type="entry name" value="Cu-oxidase_C"/>
</dbReference>
<organism evidence="5 6">
    <name type="scientific">Sporomusa silvacetica DSM 10669</name>
    <dbReference type="NCBI Taxonomy" id="1123289"/>
    <lineage>
        <taxon>Bacteria</taxon>
        <taxon>Bacillati</taxon>
        <taxon>Bacillota</taxon>
        <taxon>Negativicutes</taxon>
        <taxon>Selenomonadales</taxon>
        <taxon>Sporomusaceae</taxon>
        <taxon>Sporomusa</taxon>
    </lineage>
</organism>
<evidence type="ECO:0000256" key="2">
    <source>
        <dbReference type="ARBA" id="ARBA00023002"/>
    </source>
</evidence>
<dbReference type="Proteomes" id="UP000216752">
    <property type="component" value="Chromosome"/>
</dbReference>
<feature type="domain" description="Plastocyanin-like" evidence="4">
    <location>
        <begin position="69"/>
        <end position="182"/>
    </location>
</feature>
<evidence type="ECO:0000313" key="6">
    <source>
        <dbReference type="Proteomes" id="UP000216752"/>
    </source>
</evidence>
<reference evidence="5" key="1">
    <citation type="submission" date="2024-05" db="EMBL/GenBank/DDBJ databases">
        <title>Isolation and characterization of Sporomusa carbonis sp. nov., a carboxydotrophic hydrogenogen in the genus of Sporomusa isolated from a charcoal burning pile.</title>
        <authorList>
            <person name="Boeer T."/>
            <person name="Rosenbaum F."/>
            <person name="Eysell L."/>
            <person name="Mueller V."/>
            <person name="Daniel R."/>
            <person name="Poehlein A."/>
        </authorList>
    </citation>
    <scope>NUCLEOTIDE SEQUENCE [LARGE SCALE GENOMIC DNA]</scope>
    <source>
        <strain evidence="5">DSM 10669</strain>
    </source>
</reference>
<proteinExistence type="predicted"/>
<dbReference type="RefSeq" id="WP_169717982.1">
    <property type="nucleotide sequence ID" value="NZ_CP155573.1"/>
</dbReference>
<keyword evidence="2" id="KW-0560">Oxidoreductase</keyword>
<dbReference type="SUPFAM" id="SSF49503">
    <property type="entry name" value="Cupredoxins"/>
    <property type="match status" value="2"/>
</dbReference>
<evidence type="ECO:0000256" key="3">
    <source>
        <dbReference type="ARBA" id="ARBA00023008"/>
    </source>
</evidence>
<dbReference type="EMBL" id="CP155573">
    <property type="protein sequence ID" value="XFO67629.1"/>
    <property type="molecule type" value="Genomic_DNA"/>
</dbReference>
<dbReference type="PANTHER" id="PTHR11709">
    <property type="entry name" value="MULTI-COPPER OXIDASE"/>
    <property type="match status" value="1"/>
</dbReference>
<protein>
    <recommendedName>
        <fullName evidence="4">Plastocyanin-like domain-containing protein</fullName>
    </recommendedName>
</protein>
<keyword evidence="1" id="KW-0479">Metal-binding</keyword>
<keyword evidence="6" id="KW-1185">Reference proteome</keyword>
<evidence type="ECO:0000259" key="4">
    <source>
        <dbReference type="Pfam" id="PF07731"/>
    </source>
</evidence>
<evidence type="ECO:0000256" key="1">
    <source>
        <dbReference type="ARBA" id="ARBA00022723"/>
    </source>
</evidence>